<dbReference type="InterPro" id="IPR003018">
    <property type="entry name" value="GAF"/>
</dbReference>
<evidence type="ECO:0000256" key="3">
    <source>
        <dbReference type="ARBA" id="ARBA00012438"/>
    </source>
</evidence>
<feature type="domain" description="Histidine kinase" evidence="21">
    <location>
        <begin position="1019"/>
        <end position="1240"/>
    </location>
</feature>
<evidence type="ECO:0000256" key="14">
    <source>
        <dbReference type="ARBA" id="ARBA00023136"/>
    </source>
</evidence>
<dbReference type="SUPFAM" id="SSF55785">
    <property type="entry name" value="PYP-like sensor domain (PAS domain)"/>
    <property type="match status" value="2"/>
</dbReference>
<feature type="domain" description="HPt" evidence="25">
    <location>
        <begin position="1457"/>
        <end position="1559"/>
    </location>
</feature>
<feature type="domain" description="PAS" evidence="23">
    <location>
        <begin position="565"/>
        <end position="641"/>
    </location>
</feature>
<feature type="modified residue" description="4-aspartylphosphate" evidence="17">
    <location>
        <position position="1329"/>
    </location>
</feature>
<keyword evidence="9" id="KW-0547">Nucleotide-binding</keyword>
<evidence type="ECO:0000256" key="17">
    <source>
        <dbReference type="PROSITE-ProRule" id="PRU00169"/>
    </source>
</evidence>
<dbReference type="PANTHER" id="PTHR45339:SF1">
    <property type="entry name" value="HYBRID SIGNAL TRANSDUCTION HISTIDINE KINASE J"/>
    <property type="match status" value="1"/>
</dbReference>
<dbReference type="Pfam" id="PF01627">
    <property type="entry name" value="Hpt"/>
    <property type="match status" value="1"/>
</dbReference>
<evidence type="ECO:0000313" key="27">
    <source>
        <dbReference type="Proteomes" id="UP000617402"/>
    </source>
</evidence>
<dbReference type="PROSITE" id="PS50110">
    <property type="entry name" value="RESPONSE_REGULATORY"/>
    <property type="match status" value="1"/>
</dbReference>
<feature type="domain" description="PAC" evidence="24">
    <location>
        <begin position="639"/>
        <end position="691"/>
    </location>
</feature>
<dbReference type="Pfam" id="PF00072">
    <property type="entry name" value="Response_reg"/>
    <property type="match status" value="1"/>
</dbReference>
<keyword evidence="13" id="KW-0902">Two-component regulatory system</keyword>
<dbReference type="SMART" id="SM00448">
    <property type="entry name" value="REC"/>
    <property type="match status" value="1"/>
</dbReference>
<evidence type="ECO:0000259" key="23">
    <source>
        <dbReference type="PROSITE" id="PS50112"/>
    </source>
</evidence>
<dbReference type="InterPro" id="IPR000014">
    <property type="entry name" value="PAS"/>
</dbReference>
<evidence type="ECO:0000256" key="9">
    <source>
        <dbReference type="ARBA" id="ARBA00022741"/>
    </source>
</evidence>
<evidence type="ECO:0000313" key="26">
    <source>
        <dbReference type="EMBL" id="MBC9785453.1"/>
    </source>
</evidence>
<dbReference type="Gene3D" id="1.20.120.160">
    <property type="entry name" value="HPT domain"/>
    <property type="match status" value="1"/>
</dbReference>
<accession>A0ABR7T608</accession>
<feature type="coiled-coil region" evidence="18">
    <location>
        <begin position="513"/>
        <end position="561"/>
    </location>
</feature>
<proteinExistence type="predicted"/>
<keyword evidence="10" id="KW-0418">Kinase</keyword>
<dbReference type="Gene3D" id="3.30.450.40">
    <property type="match status" value="1"/>
</dbReference>
<dbReference type="SUPFAM" id="SSF55781">
    <property type="entry name" value="GAF domain-like"/>
    <property type="match status" value="1"/>
</dbReference>
<dbReference type="CDD" id="cd00082">
    <property type="entry name" value="HisKA"/>
    <property type="match status" value="1"/>
</dbReference>
<dbReference type="InterPro" id="IPR036641">
    <property type="entry name" value="HPT_dom_sf"/>
</dbReference>
<dbReference type="SUPFAM" id="SSF47226">
    <property type="entry name" value="Histidine-containing phosphotransfer domain, HPT domain"/>
    <property type="match status" value="1"/>
</dbReference>
<dbReference type="CDD" id="cd00130">
    <property type="entry name" value="PAS"/>
    <property type="match status" value="1"/>
</dbReference>
<dbReference type="NCBIfam" id="TIGR00229">
    <property type="entry name" value="sensory_box"/>
    <property type="match status" value="2"/>
</dbReference>
<dbReference type="SUPFAM" id="SSF55874">
    <property type="entry name" value="ATPase domain of HSP90 chaperone/DNA topoisomerase II/histidine kinase"/>
    <property type="match status" value="1"/>
</dbReference>
<evidence type="ECO:0000256" key="2">
    <source>
        <dbReference type="ARBA" id="ARBA00004651"/>
    </source>
</evidence>
<dbReference type="SMART" id="SM00388">
    <property type="entry name" value="HisKA"/>
    <property type="match status" value="1"/>
</dbReference>
<feature type="transmembrane region" description="Helical" evidence="20">
    <location>
        <begin position="179"/>
        <end position="201"/>
    </location>
</feature>
<evidence type="ECO:0000259" key="21">
    <source>
        <dbReference type="PROSITE" id="PS50109"/>
    </source>
</evidence>
<evidence type="ECO:0000256" key="19">
    <source>
        <dbReference type="SAM" id="MobiDB-lite"/>
    </source>
</evidence>
<dbReference type="Gene3D" id="3.30.565.10">
    <property type="entry name" value="Histidine kinase-like ATPase, C-terminal domain"/>
    <property type="match status" value="1"/>
</dbReference>
<evidence type="ECO:0000256" key="18">
    <source>
        <dbReference type="SAM" id="Coils"/>
    </source>
</evidence>
<dbReference type="Pfam" id="PF08448">
    <property type="entry name" value="PAS_4"/>
    <property type="match status" value="1"/>
</dbReference>
<keyword evidence="11" id="KW-0067">ATP-binding</keyword>
<dbReference type="PROSITE" id="PS50109">
    <property type="entry name" value="HIS_KIN"/>
    <property type="match status" value="1"/>
</dbReference>
<keyword evidence="27" id="KW-1185">Reference proteome</keyword>
<comment type="subcellular location">
    <subcellularLocation>
        <location evidence="2">Cell membrane</location>
        <topology evidence="2">Multi-pass membrane protein</topology>
    </subcellularLocation>
</comment>
<dbReference type="EMBL" id="JACVHF010000014">
    <property type="protein sequence ID" value="MBC9785453.1"/>
    <property type="molecule type" value="Genomic_DNA"/>
</dbReference>
<dbReference type="InterPro" id="IPR011006">
    <property type="entry name" value="CheY-like_superfamily"/>
</dbReference>
<dbReference type="CDD" id="cd16922">
    <property type="entry name" value="HATPase_EvgS-ArcB-TorS-like"/>
    <property type="match status" value="1"/>
</dbReference>
<reference evidence="26 27" key="1">
    <citation type="submission" date="2020-07" db="EMBL/GenBank/DDBJ databases">
        <title>Draft whole-genome sequence of Heliobacterium chlorum DSM 3682, type strain.</title>
        <authorList>
            <person name="Kyndt J.A."/>
            <person name="Meyer T.E."/>
            <person name="Imhoff J.F."/>
        </authorList>
    </citation>
    <scope>NUCLEOTIDE SEQUENCE [LARGE SCALE GENOMIC DNA]</scope>
    <source>
        <strain evidence="26 27">DSM 3682</strain>
    </source>
</reference>
<evidence type="ECO:0000256" key="11">
    <source>
        <dbReference type="ARBA" id="ARBA00022840"/>
    </source>
</evidence>
<feature type="coiled-coil region" evidence="18">
    <location>
        <begin position="983"/>
        <end position="1012"/>
    </location>
</feature>
<name>A0ABR7T608_HELCL</name>
<dbReference type="Pfam" id="PF13185">
    <property type="entry name" value="GAF_2"/>
    <property type="match status" value="1"/>
</dbReference>
<dbReference type="SMART" id="SM00387">
    <property type="entry name" value="HATPase_c"/>
    <property type="match status" value="1"/>
</dbReference>
<dbReference type="Proteomes" id="UP000617402">
    <property type="component" value="Unassembled WGS sequence"/>
</dbReference>
<evidence type="ECO:0000259" key="24">
    <source>
        <dbReference type="PROSITE" id="PS50113"/>
    </source>
</evidence>
<dbReference type="InterPro" id="IPR001610">
    <property type="entry name" value="PAC"/>
</dbReference>
<dbReference type="RefSeq" id="WP_188040910.1">
    <property type="nucleotide sequence ID" value="NZ_JACVHF010000014.1"/>
</dbReference>
<dbReference type="Gene3D" id="1.10.287.130">
    <property type="match status" value="1"/>
</dbReference>
<dbReference type="Gene3D" id="3.30.450.20">
    <property type="entry name" value="PAS domain"/>
    <property type="match status" value="2"/>
</dbReference>
<dbReference type="InterPro" id="IPR036097">
    <property type="entry name" value="HisK_dim/P_sf"/>
</dbReference>
<evidence type="ECO:0000256" key="20">
    <source>
        <dbReference type="SAM" id="Phobius"/>
    </source>
</evidence>
<evidence type="ECO:0000256" key="7">
    <source>
        <dbReference type="ARBA" id="ARBA00022679"/>
    </source>
</evidence>
<comment type="catalytic activity">
    <reaction evidence="1">
        <text>ATP + protein L-histidine = ADP + protein N-phospho-L-histidine.</text>
        <dbReference type="EC" id="2.7.13.3"/>
    </reaction>
</comment>
<keyword evidence="6 17" id="KW-0597">Phosphoprotein</keyword>
<dbReference type="InterPro" id="IPR029016">
    <property type="entry name" value="GAF-like_dom_sf"/>
</dbReference>
<dbReference type="PROSITE" id="PS50894">
    <property type="entry name" value="HPT"/>
    <property type="match status" value="1"/>
</dbReference>
<evidence type="ECO:0000259" key="25">
    <source>
        <dbReference type="PROSITE" id="PS50894"/>
    </source>
</evidence>
<evidence type="ECO:0000256" key="10">
    <source>
        <dbReference type="ARBA" id="ARBA00022777"/>
    </source>
</evidence>
<evidence type="ECO:0000256" key="12">
    <source>
        <dbReference type="ARBA" id="ARBA00022989"/>
    </source>
</evidence>
<feature type="transmembrane region" description="Helical" evidence="20">
    <location>
        <begin position="76"/>
        <end position="98"/>
    </location>
</feature>
<dbReference type="InterPro" id="IPR035965">
    <property type="entry name" value="PAS-like_dom_sf"/>
</dbReference>
<dbReference type="InterPro" id="IPR001789">
    <property type="entry name" value="Sig_transdc_resp-reg_receiver"/>
</dbReference>
<dbReference type="Gene3D" id="3.40.50.2300">
    <property type="match status" value="1"/>
</dbReference>
<comment type="caution">
    <text evidence="26">The sequence shown here is derived from an EMBL/GenBank/DDBJ whole genome shotgun (WGS) entry which is preliminary data.</text>
</comment>
<keyword evidence="8 20" id="KW-0812">Transmembrane</keyword>
<evidence type="ECO:0000256" key="8">
    <source>
        <dbReference type="ARBA" id="ARBA00022692"/>
    </source>
</evidence>
<keyword evidence="14 20" id="KW-0472">Membrane</keyword>
<dbReference type="SMART" id="SM00091">
    <property type="entry name" value="PAS"/>
    <property type="match status" value="1"/>
</dbReference>
<evidence type="ECO:0000256" key="4">
    <source>
        <dbReference type="ARBA" id="ARBA00018672"/>
    </source>
</evidence>
<comment type="function">
    <text evidence="15">May play the central regulatory role in sporulation. It may be an element of the effector pathway responsible for the activation of sporulation genes in response to nutritional stress. Spo0A may act in concert with spo0H (a sigma factor) to control the expression of some genes that are critical to the sporulation process.</text>
</comment>
<gene>
    <name evidence="26" type="ORF">H1S01_13150</name>
</gene>
<feature type="transmembrane region" description="Helical" evidence="20">
    <location>
        <begin position="457"/>
        <end position="478"/>
    </location>
</feature>
<protein>
    <recommendedName>
        <fullName evidence="4">Stage 0 sporulation protein A homolog</fullName>
        <ecNumber evidence="3">2.7.13.3</ecNumber>
    </recommendedName>
</protein>
<dbReference type="SUPFAM" id="SSF47384">
    <property type="entry name" value="Homodimeric domain of signal transducing histidine kinase"/>
    <property type="match status" value="1"/>
</dbReference>
<keyword evidence="12 20" id="KW-1133">Transmembrane helix</keyword>
<feature type="transmembrane region" description="Helical" evidence="20">
    <location>
        <begin position="110"/>
        <end position="128"/>
    </location>
</feature>
<dbReference type="CDD" id="cd00088">
    <property type="entry name" value="HPT"/>
    <property type="match status" value="1"/>
</dbReference>
<dbReference type="CDD" id="cd17546">
    <property type="entry name" value="REC_hyHK_CKI1_RcsC-like"/>
    <property type="match status" value="1"/>
</dbReference>
<dbReference type="SMART" id="SM00086">
    <property type="entry name" value="PAC"/>
    <property type="match status" value="2"/>
</dbReference>
<evidence type="ECO:0000256" key="6">
    <source>
        <dbReference type="ARBA" id="ARBA00022553"/>
    </source>
</evidence>
<dbReference type="PANTHER" id="PTHR45339">
    <property type="entry name" value="HYBRID SIGNAL TRANSDUCTION HISTIDINE KINASE J"/>
    <property type="match status" value="1"/>
</dbReference>
<keyword evidence="18" id="KW-0175">Coiled coil</keyword>
<dbReference type="InterPro" id="IPR013656">
    <property type="entry name" value="PAS_4"/>
</dbReference>
<dbReference type="PRINTS" id="PR00344">
    <property type="entry name" value="BCTRLSENSOR"/>
</dbReference>
<feature type="transmembrane region" description="Helical" evidence="20">
    <location>
        <begin position="148"/>
        <end position="167"/>
    </location>
</feature>
<dbReference type="InterPro" id="IPR003661">
    <property type="entry name" value="HisK_dim/P_dom"/>
</dbReference>
<dbReference type="PROSITE" id="PS50113">
    <property type="entry name" value="PAC"/>
    <property type="match status" value="1"/>
</dbReference>
<evidence type="ECO:0000256" key="5">
    <source>
        <dbReference type="ARBA" id="ARBA00022475"/>
    </source>
</evidence>
<evidence type="ECO:0000256" key="13">
    <source>
        <dbReference type="ARBA" id="ARBA00023012"/>
    </source>
</evidence>
<dbReference type="SUPFAM" id="SSF52172">
    <property type="entry name" value="CheY-like"/>
    <property type="match status" value="1"/>
</dbReference>
<dbReference type="InterPro" id="IPR036890">
    <property type="entry name" value="HATPase_C_sf"/>
</dbReference>
<evidence type="ECO:0000256" key="1">
    <source>
        <dbReference type="ARBA" id="ARBA00000085"/>
    </source>
</evidence>
<evidence type="ECO:0000259" key="22">
    <source>
        <dbReference type="PROSITE" id="PS50110"/>
    </source>
</evidence>
<feature type="modified residue" description="Phosphohistidine" evidence="16">
    <location>
        <position position="1496"/>
    </location>
</feature>
<evidence type="ECO:0000256" key="15">
    <source>
        <dbReference type="ARBA" id="ARBA00024867"/>
    </source>
</evidence>
<organism evidence="26 27">
    <name type="scientific">Heliobacterium chlorum</name>
    <dbReference type="NCBI Taxonomy" id="2698"/>
    <lineage>
        <taxon>Bacteria</taxon>
        <taxon>Bacillati</taxon>
        <taxon>Bacillota</taxon>
        <taxon>Clostridia</taxon>
        <taxon>Eubacteriales</taxon>
        <taxon>Heliobacteriaceae</taxon>
        <taxon>Heliobacterium</taxon>
    </lineage>
</organism>
<dbReference type="InterPro" id="IPR004358">
    <property type="entry name" value="Sig_transdc_His_kin-like_C"/>
</dbReference>
<dbReference type="Pfam" id="PF00512">
    <property type="entry name" value="HisKA"/>
    <property type="match status" value="1"/>
</dbReference>
<dbReference type="InterPro" id="IPR005467">
    <property type="entry name" value="His_kinase_dom"/>
</dbReference>
<dbReference type="InterPro" id="IPR008207">
    <property type="entry name" value="Sig_transdc_His_kin_Hpt_dom"/>
</dbReference>
<feature type="domain" description="Response regulatory" evidence="22">
    <location>
        <begin position="1280"/>
        <end position="1398"/>
    </location>
</feature>
<dbReference type="EC" id="2.7.13.3" evidence="3"/>
<dbReference type="Pfam" id="PF02518">
    <property type="entry name" value="HATPase_c"/>
    <property type="match status" value="1"/>
</dbReference>
<dbReference type="InterPro" id="IPR003594">
    <property type="entry name" value="HATPase_dom"/>
</dbReference>
<feature type="region of interest" description="Disordered" evidence="19">
    <location>
        <begin position="1402"/>
        <end position="1428"/>
    </location>
</feature>
<evidence type="ECO:0000256" key="16">
    <source>
        <dbReference type="PROSITE-ProRule" id="PRU00110"/>
    </source>
</evidence>
<sequence length="1559" mass="176490">MSIVSKTKTLRQLTFPELMLLFALTILGLLGNYFSLNLFFGVDFLFGSIATMVVLRLYGLEYGLAASAIAASYTLWLWNHPYAAIIILLETLLVGISIRRRNHSLIEVTTVYWLVIGMPLVWIFYHGIMDVDPISTLLIMLKQGTNGIFNVVIASLLIMYFPFHRLGLPVTTYRQIPLAQSWAISLTAFVLIPSILMMTIYSRDEFNKIEDEIENQLTNVTNNTTKRLDIRYQEALHSLSEIARIGAETDMKPVRKVRDALELMQTLRMDVISVYLFDLNNRKIDAWESPQESVPHRVEQAPVGVSRYPVNTTEEYVSDVMIPGVDMAVPVIKENHTIGTAVGRINLDFLKQNLFTSLTGSYDHVQITLLDPQKRVLASTRKDLSFLQIYQYDQEGIAEPWKEGMWRRAPKDQNVPPVSIWRDSVYLRDSTVSPQLPWKIVVEISVAPFQERLMKSYIRNFITMLIFTFGALAIGTWYSRKMTHPVVQLAGVTRGLPDKIMFQQSTEWPNSQIEELNELISNYQGMAQALQEKFLEIKRVNETLEEKVEERTSELAEANRVFRQEKDFITTVLDTSGALVLVTERQGRIVRFSRACEEVSGYTFAEVQGRPFWDFLLQSETASLLKEAFADPNSERFLRKNQNQWITKDGRLRMIAWSNAPLYDSLGQVRYIVSTGIDVTEQNEAEEQRLRLADEFKKTIQMLPNIVFKAVRQQDGHFYLTFNEGAMAEKFGLTTEVVKGKPVEEVHPPEFSHVALPSLERVYQGEITEFITTLGRQVFYNYAKPFYEEERPEPVGVVGFVSDITELKKTEAELVKQKGLLNMLHNAASRFVESVQPKQIFEYMLSELLQLTGSRMGYLAELVMDEQGNHLLQNHAIFNMTDDREKSRSYDINDVRALEVRKLDSLFGRVIERRSPLLINRKDESVHVPMPVGHPAIETLVSIPVYYGDEVVGCYGVANCPDGYDDAVVEFLQPFTSTCGIMINALRSNRERAEVQKELIRAKQAAEKANQAKSDFLAVMSHEIRTPMNGIIGMTELLLESPLDEEQREYAQIVHESAELLLTVINDILDFSKIEAEKMELESVPLQIQSIVTGVAKLLQSKAQEKRIQLTASVDEQIGRPLLGDPLRLKQILLNLVSNAVKFTEQGEVTVSARTLSQANNAVKIRFEIKDTGIGIAKELQERLFEPFTQVDGSTSRKYGGTGLGLVISKRLVRMMGGDMGFQSELGQGTRFWFDIAFPYAEEAAEPFAFTTDGVVMAESRSPIDEEGTSSRPRMQVDLPILLVEDNPVNRKLATIQLTKLGLNVYPVNTGLEAIEAVSRNDFALILMDCQMPGMDGFMTTEMIREEEKGSGKHIPIIAMTAMVMQGDREKCLRAGMDDYISKPVEAKELAKILERWLRRGMKQGASKNDQEPRTEAMKSPEERAATRLDQRETKIVLNVLDGEVLASLRELASESEPDFLKNILELFREESSLLAKQLSDGLAQTRFNEISAAAHALKSSSANIGALGLSQLSAQLENAAKAAEVTLAKECYLKWQSEYQQVLHELDMVQQKEEPEKI</sequence>
<dbReference type="InterPro" id="IPR000700">
    <property type="entry name" value="PAS-assoc_C"/>
</dbReference>
<keyword evidence="7" id="KW-0808">Transferase</keyword>
<keyword evidence="5" id="KW-1003">Cell membrane</keyword>
<feature type="compositionally biased region" description="Basic and acidic residues" evidence="19">
    <location>
        <begin position="1409"/>
        <end position="1428"/>
    </location>
</feature>
<dbReference type="PROSITE" id="PS50112">
    <property type="entry name" value="PAS"/>
    <property type="match status" value="1"/>
</dbReference>